<sequence length="143" mass="16056">MSRRKRDLETERRDLTAAAQRLLDGTPLRSTSGRLTSTELITESGLRRDVVYGDHKNLVDDFQTRAKAQHQTPASIAQVADENRALKTENADLRRQLDAGRQTTTTLVKVATELSLELQQARAEIAQLRQVQRLPKPQTAPSK</sequence>
<gene>
    <name evidence="2" type="ORF">HJ588_18820</name>
</gene>
<evidence type="ECO:0000256" key="1">
    <source>
        <dbReference type="SAM" id="Coils"/>
    </source>
</evidence>
<reference evidence="2 3" key="1">
    <citation type="submission" date="2020-05" db="EMBL/GenBank/DDBJ databases">
        <title>Flexivirga sp. ID2601S isolated from air conditioner.</title>
        <authorList>
            <person name="Kim D.H."/>
        </authorList>
    </citation>
    <scope>NUCLEOTIDE SEQUENCE [LARGE SCALE GENOMIC DNA]</scope>
    <source>
        <strain evidence="2 3">ID2601S</strain>
    </source>
</reference>
<keyword evidence="3" id="KW-1185">Reference proteome</keyword>
<dbReference type="AlphaFoldDB" id="A0A849ALP4"/>
<comment type="caution">
    <text evidence="2">The sequence shown here is derived from an EMBL/GenBank/DDBJ whole genome shotgun (WGS) entry which is preliminary data.</text>
</comment>
<evidence type="ECO:0000313" key="2">
    <source>
        <dbReference type="EMBL" id="NNG41315.1"/>
    </source>
</evidence>
<keyword evidence="1" id="KW-0175">Coiled coil</keyword>
<dbReference type="Proteomes" id="UP000557772">
    <property type="component" value="Unassembled WGS sequence"/>
</dbReference>
<dbReference type="RefSeq" id="WP_171158662.1">
    <property type="nucleotide sequence ID" value="NZ_JABENB010000004.1"/>
</dbReference>
<protein>
    <submittedName>
        <fullName evidence="2">Uncharacterized protein</fullName>
    </submittedName>
</protein>
<dbReference type="EMBL" id="JABENB010000004">
    <property type="protein sequence ID" value="NNG41315.1"/>
    <property type="molecule type" value="Genomic_DNA"/>
</dbReference>
<proteinExistence type="predicted"/>
<evidence type="ECO:0000313" key="3">
    <source>
        <dbReference type="Proteomes" id="UP000557772"/>
    </source>
</evidence>
<organism evidence="2 3">
    <name type="scientific">Flexivirga aerilata</name>
    <dbReference type="NCBI Taxonomy" id="1656889"/>
    <lineage>
        <taxon>Bacteria</taxon>
        <taxon>Bacillati</taxon>
        <taxon>Actinomycetota</taxon>
        <taxon>Actinomycetes</taxon>
        <taxon>Micrococcales</taxon>
        <taxon>Dermacoccaceae</taxon>
        <taxon>Flexivirga</taxon>
    </lineage>
</organism>
<name>A0A849ALP4_9MICO</name>
<accession>A0A849ALP4</accession>
<feature type="coiled-coil region" evidence="1">
    <location>
        <begin position="76"/>
        <end position="131"/>
    </location>
</feature>